<evidence type="ECO:0000313" key="1">
    <source>
        <dbReference type="EMBL" id="KAJ2974464.1"/>
    </source>
</evidence>
<evidence type="ECO:0000313" key="2">
    <source>
        <dbReference type="Proteomes" id="UP001144978"/>
    </source>
</evidence>
<dbReference type="EMBL" id="JANSHE010004824">
    <property type="protein sequence ID" value="KAJ2974464.1"/>
    <property type="molecule type" value="Genomic_DNA"/>
</dbReference>
<keyword evidence="2" id="KW-1185">Reference proteome</keyword>
<organism evidence="1 2">
    <name type="scientific">Trametes sanguinea</name>
    <dbReference type="NCBI Taxonomy" id="158606"/>
    <lineage>
        <taxon>Eukaryota</taxon>
        <taxon>Fungi</taxon>
        <taxon>Dikarya</taxon>
        <taxon>Basidiomycota</taxon>
        <taxon>Agaricomycotina</taxon>
        <taxon>Agaricomycetes</taxon>
        <taxon>Polyporales</taxon>
        <taxon>Polyporaceae</taxon>
        <taxon>Trametes</taxon>
    </lineage>
</organism>
<dbReference type="Proteomes" id="UP001144978">
    <property type="component" value="Unassembled WGS sequence"/>
</dbReference>
<sequence>MPQQDEPGSYFQVQPPAEIYGYVHNPADLTDGSDSEGEEHDIYRDVVFILQLGLRWSTGGHLRWCRARNIPLGTSVDVIVVVVILDIKLGVGHIPDEVSDDAEAQAQAA</sequence>
<protein>
    <submittedName>
        <fullName evidence="1">Uncharacterized protein</fullName>
    </submittedName>
</protein>
<gene>
    <name evidence="1" type="ORF">NUW54_g11889</name>
</gene>
<proteinExistence type="predicted"/>
<comment type="caution">
    <text evidence="1">The sequence shown here is derived from an EMBL/GenBank/DDBJ whole genome shotgun (WGS) entry which is preliminary data.</text>
</comment>
<reference evidence="1" key="1">
    <citation type="submission" date="2022-08" db="EMBL/GenBank/DDBJ databases">
        <title>Genome Sequence of Pycnoporus sanguineus.</title>
        <authorList>
            <person name="Buettner E."/>
        </authorList>
    </citation>
    <scope>NUCLEOTIDE SEQUENCE</scope>
    <source>
        <strain evidence="1">CG-C14</strain>
    </source>
</reference>
<accession>A0ACC1N6D0</accession>
<name>A0ACC1N6D0_9APHY</name>